<dbReference type="STRING" id="1348853.LK12_10625"/>
<feature type="transmembrane region" description="Helical" evidence="1">
    <location>
        <begin position="58"/>
        <end position="76"/>
    </location>
</feature>
<evidence type="ECO:0000313" key="4">
    <source>
        <dbReference type="Proteomes" id="UP000031057"/>
    </source>
</evidence>
<feature type="transmembrane region" description="Helical" evidence="1">
    <location>
        <begin position="228"/>
        <end position="252"/>
    </location>
</feature>
<feature type="domain" description="DUF1206" evidence="2">
    <location>
        <begin position="96"/>
        <end position="164"/>
    </location>
</feature>
<protein>
    <recommendedName>
        <fullName evidence="2">DUF1206 domain-containing protein</fullName>
    </recommendedName>
</protein>
<dbReference type="AlphaFoldDB" id="A0A0B1ZQ37"/>
<dbReference type="RefSeq" id="WP_039283268.1">
    <property type="nucleotide sequence ID" value="NZ_JTDI01000003.1"/>
</dbReference>
<evidence type="ECO:0000256" key="1">
    <source>
        <dbReference type="SAM" id="Phobius"/>
    </source>
</evidence>
<keyword evidence="1" id="KW-1133">Transmembrane helix</keyword>
<name>A0A0B1ZQ37_9SPHN</name>
<feature type="transmembrane region" description="Helical" evidence="1">
    <location>
        <begin position="96"/>
        <end position="117"/>
    </location>
</feature>
<evidence type="ECO:0000259" key="2">
    <source>
        <dbReference type="Pfam" id="PF06724"/>
    </source>
</evidence>
<keyword evidence="1" id="KW-0812">Transmembrane</keyword>
<gene>
    <name evidence="3" type="ORF">LK12_10625</name>
</gene>
<comment type="caution">
    <text evidence="3">The sequence shown here is derived from an EMBL/GenBank/DDBJ whole genome shotgun (WGS) entry which is preliminary data.</text>
</comment>
<feature type="domain" description="DUF1206" evidence="2">
    <location>
        <begin position="185"/>
        <end position="251"/>
    </location>
</feature>
<dbReference type="Pfam" id="PF06724">
    <property type="entry name" value="DUF1206"/>
    <property type="match status" value="3"/>
</dbReference>
<dbReference type="Proteomes" id="UP000031057">
    <property type="component" value="Unassembled WGS sequence"/>
</dbReference>
<reference evidence="3 4" key="1">
    <citation type="submission" date="2014-10" db="EMBL/GenBank/DDBJ databases">
        <title>Genome sequence of Novosphingobium malaysiense MUSC 273(T).</title>
        <authorList>
            <person name="Lee L.-H."/>
        </authorList>
    </citation>
    <scope>NUCLEOTIDE SEQUENCE [LARGE SCALE GENOMIC DNA]</scope>
    <source>
        <strain evidence="3 4">MUSC 273</strain>
    </source>
</reference>
<feature type="domain" description="DUF1206" evidence="2">
    <location>
        <begin position="14"/>
        <end position="79"/>
    </location>
</feature>
<keyword evidence="1" id="KW-0472">Membrane</keyword>
<feature type="transmembrane region" description="Helical" evidence="1">
    <location>
        <begin position="137"/>
        <end position="157"/>
    </location>
</feature>
<feature type="transmembrane region" description="Helical" evidence="1">
    <location>
        <begin position="178"/>
        <end position="202"/>
    </location>
</feature>
<evidence type="ECO:0000313" key="3">
    <source>
        <dbReference type="EMBL" id="KHK91322.1"/>
    </source>
</evidence>
<sequence>MVDKSEKLEWMARLGFVARGVVYALLGYLALSSTGSGTVQEGQSGALEYLHEIPGGTVIMYLAAIGLLGYGVFRLLSALLDIENHGNDAKGIGTRIGHFCSAVLHFGLAWTALKFALGSKQDAGNNTQSMVSSTLTYDLGSLALGIAGIGLIVAAIYQAKQAITLGFMKRVSSRAPSWTCWLGRFGYAARALVFSLIGWSLLRSAWFEQSSEALSLGNAIMDMRDMGFLYTLVALGLLMFGIFSIIVARYRVIPDLDAGRHMHSAKHKFT</sequence>
<organism evidence="3 4">
    <name type="scientific">Novosphingobium malaysiense</name>
    <dbReference type="NCBI Taxonomy" id="1348853"/>
    <lineage>
        <taxon>Bacteria</taxon>
        <taxon>Pseudomonadati</taxon>
        <taxon>Pseudomonadota</taxon>
        <taxon>Alphaproteobacteria</taxon>
        <taxon>Sphingomonadales</taxon>
        <taxon>Sphingomonadaceae</taxon>
        <taxon>Novosphingobium</taxon>
    </lineage>
</organism>
<accession>A0A0B1ZQ37</accession>
<keyword evidence="4" id="KW-1185">Reference proteome</keyword>
<proteinExistence type="predicted"/>
<dbReference type="InterPro" id="IPR009597">
    <property type="entry name" value="DUF1206"/>
</dbReference>
<dbReference type="OrthoDB" id="5702018at2"/>
<dbReference type="EMBL" id="JTDI01000003">
    <property type="protein sequence ID" value="KHK91322.1"/>
    <property type="molecule type" value="Genomic_DNA"/>
</dbReference>
<feature type="transmembrane region" description="Helical" evidence="1">
    <location>
        <begin position="12"/>
        <end position="31"/>
    </location>
</feature>